<evidence type="ECO:0000313" key="3">
    <source>
        <dbReference type="EMBL" id="ETV65351.1"/>
    </source>
</evidence>
<dbReference type="EMBL" id="KI913239">
    <property type="protein sequence ID" value="ETV65352.1"/>
    <property type="molecule type" value="Genomic_DNA"/>
</dbReference>
<feature type="compositionally biased region" description="Pro residues" evidence="1">
    <location>
        <begin position="157"/>
        <end position="172"/>
    </location>
</feature>
<dbReference type="OrthoDB" id="8062037at2759"/>
<protein>
    <recommendedName>
        <fullName evidence="2">Tesmin/TSO1-like CXC domain-containing protein</fullName>
    </recommendedName>
</protein>
<organism evidence="3">
    <name type="scientific">Aphanomyces astaci</name>
    <name type="common">Crayfish plague agent</name>
    <dbReference type="NCBI Taxonomy" id="112090"/>
    <lineage>
        <taxon>Eukaryota</taxon>
        <taxon>Sar</taxon>
        <taxon>Stramenopiles</taxon>
        <taxon>Oomycota</taxon>
        <taxon>Saprolegniomycetes</taxon>
        <taxon>Saprolegniales</taxon>
        <taxon>Verrucalvaceae</taxon>
        <taxon>Aphanomyces</taxon>
    </lineage>
</organism>
<dbReference type="GeneID" id="20819885"/>
<proteinExistence type="predicted"/>
<dbReference type="VEuPathDB" id="FungiDB:H257_17889"/>
<evidence type="ECO:0000259" key="2">
    <source>
        <dbReference type="SMART" id="SM01114"/>
    </source>
</evidence>
<evidence type="ECO:0000256" key="1">
    <source>
        <dbReference type="SAM" id="MobiDB-lite"/>
    </source>
</evidence>
<feature type="region of interest" description="Disordered" evidence="1">
    <location>
        <begin position="1"/>
        <end position="44"/>
    </location>
</feature>
<feature type="region of interest" description="Disordered" evidence="1">
    <location>
        <begin position="463"/>
        <end position="509"/>
    </location>
</feature>
<dbReference type="InterPro" id="IPR033467">
    <property type="entry name" value="Tesmin/TSO1-like_CXC"/>
</dbReference>
<feature type="compositionally biased region" description="Basic and acidic residues" evidence="1">
    <location>
        <begin position="494"/>
        <end position="509"/>
    </location>
</feature>
<dbReference type="RefSeq" id="XP_009845146.1">
    <property type="nucleotide sequence ID" value="XM_009846844.1"/>
</dbReference>
<dbReference type="EMBL" id="KI913239">
    <property type="protein sequence ID" value="ETV65351.1"/>
    <property type="molecule type" value="Genomic_DNA"/>
</dbReference>
<gene>
    <name evidence="3" type="ORF">H257_17889</name>
</gene>
<feature type="domain" description="Tesmin/TSO1-like CXC" evidence="2">
    <location>
        <begin position="277"/>
        <end position="317"/>
    </location>
</feature>
<reference evidence="3" key="1">
    <citation type="submission" date="2013-12" db="EMBL/GenBank/DDBJ databases">
        <title>The Genome Sequence of Aphanomyces astaci APO3.</title>
        <authorList>
            <consortium name="The Broad Institute Genomics Platform"/>
            <person name="Russ C."/>
            <person name="Tyler B."/>
            <person name="van West P."/>
            <person name="Dieguez-Uribeondo J."/>
            <person name="Young S.K."/>
            <person name="Zeng Q."/>
            <person name="Gargeya S."/>
            <person name="Fitzgerald M."/>
            <person name="Abouelleil A."/>
            <person name="Alvarado L."/>
            <person name="Chapman S.B."/>
            <person name="Gainer-Dewar J."/>
            <person name="Goldberg J."/>
            <person name="Griggs A."/>
            <person name="Gujja S."/>
            <person name="Hansen M."/>
            <person name="Howarth C."/>
            <person name="Imamovic A."/>
            <person name="Ireland A."/>
            <person name="Larimer J."/>
            <person name="McCowan C."/>
            <person name="Murphy C."/>
            <person name="Pearson M."/>
            <person name="Poon T.W."/>
            <person name="Priest M."/>
            <person name="Roberts A."/>
            <person name="Saif S."/>
            <person name="Shea T."/>
            <person name="Sykes S."/>
            <person name="Wortman J."/>
            <person name="Nusbaum C."/>
            <person name="Birren B."/>
        </authorList>
    </citation>
    <scope>NUCLEOTIDE SEQUENCE [LARGE SCALE GENOMIC DNA]</scope>
    <source>
        <strain evidence="3">APO3</strain>
    </source>
</reference>
<feature type="compositionally biased region" description="Basic and acidic residues" evidence="1">
    <location>
        <begin position="471"/>
        <end position="482"/>
    </location>
</feature>
<dbReference type="SMART" id="SM01114">
    <property type="entry name" value="CXC"/>
    <property type="match status" value="1"/>
</dbReference>
<dbReference type="RefSeq" id="XP_009845150.1">
    <property type="nucleotide sequence ID" value="XM_009846848.1"/>
</dbReference>
<dbReference type="STRING" id="112090.W4FEV2"/>
<name>W4FEV2_APHAT</name>
<accession>W4FEV2</accession>
<dbReference type="PROSITE" id="PS50216">
    <property type="entry name" value="DHHC"/>
    <property type="match status" value="1"/>
</dbReference>
<dbReference type="AlphaFoldDB" id="W4FEV2"/>
<sequence length="509" mass="55465">MQSPGTIPSVEALMAEDDQAQHTEGTVTENEHGDNGDGTWVSPVNELDSEFSSLILDPTASSSSTESPSSIGISPMTLHWLQHTLNATSGSGTFSALTEFDIALLSPYVPPPMSSNAGMVKDEFRGEAIDWKSFNENNYDDHQADTSPDQWKDIPQFRPPVAAPGPPPPTEQPSPQSEGPVQKLLTSTVYNMWPQNSVPSSASQPQPPMIPPASAYDSNKRKAIISPEFVQYESTPVPHVQPTRRPSKKVPSSVVVVADTKPASGLLAPITESPDSKGTIRCKCTGKCRNARCACVKAGQLCGIECKCSHCANPFVPMHAWGIDISKIMTDKCLMQNFSRIKDMDEVLVSLVDLECPCGAPTVQVPVYTTLLHPTKTNNIHHDDSVYLFPISCLKCPNIFHYSWCTGKLWWNKQPRKHCEICKRCGSHRNQHCPDCGHCYFAGVANSFACPCKQTPASGGGLPAVLGDAPSDLRKPSQHEQQQHLSPPATSPLFHEESDKDKTEQCPVQ</sequence>
<feature type="region of interest" description="Disordered" evidence="1">
    <location>
        <begin position="137"/>
        <end position="180"/>
    </location>
</feature>